<feature type="compositionally biased region" description="Polar residues" evidence="2">
    <location>
        <begin position="470"/>
        <end position="502"/>
    </location>
</feature>
<comment type="caution">
    <text evidence="3">The sequence shown here is derived from an EMBL/GenBank/DDBJ whole genome shotgun (WGS) entry which is preliminary data.</text>
</comment>
<dbReference type="EMBL" id="CAJNJA010025256">
    <property type="protein sequence ID" value="CAE7539990.1"/>
    <property type="molecule type" value="Genomic_DNA"/>
</dbReference>
<name>A0A812TSI6_9DINO</name>
<accession>A0A812TSI6</accession>
<dbReference type="AlphaFoldDB" id="A0A812TSI6"/>
<feature type="compositionally biased region" description="Polar residues" evidence="2">
    <location>
        <begin position="34"/>
        <end position="50"/>
    </location>
</feature>
<dbReference type="Proteomes" id="UP000601435">
    <property type="component" value="Unassembled WGS sequence"/>
</dbReference>
<evidence type="ECO:0000313" key="3">
    <source>
        <dbReference type="EMBL" id="CAE7539990.1"/>
    </source>
</evidence>
<sequence>MVVEEPEPVPTYTPPTAKSPGIPAKAYPGHTVWQPPQSGSPVMSTSSRPISYSPGDFVAEPAPEPGQEEPTGLGATASSHLSPDPVPKKARGPVGETSYVEKIPQWLVQSWGRVGVVYIRRVAQDILHGAQQHGYMDSIQEANRTNPLLMDLQSAYPEPQDPAPPMSASTGTYRPNFNFRDFLQRPSLGEHFHPGEGPPRPGRSPLPCIYDQPTHDMPLAASMAEADHAANCMGMWARRLLGQEEDSDVELTAEERAEVARIEEECSDLERRMRNLSTTQQRSLLENLANASSAVIGGLLADTVRRTAQMRGKGAKGSGRQKVKANQASANKDPKYLEDLSKGLSHTEAFIRHRSRLRAIQHQMEYGDVSLQPRATQLQTDRPLPPMLSLGRSHRLGLLDRLHRLEQRGVTWTQEDVDRCLTMERFLDYLENREAHQPDAPSETPGTASKSAGAPPPRDPTSRGPEDEQSTSTRPNPGSSDPRTTTTNQDETLGNPSWTAQASGEPPSEISPEKPPYWAELYITINYNRCRAAS</sequence>
<feature type="coiled-coil region" evidence="1">
    <location>
        <begin position="252"/>
        <end position="279"/>
    </location>
</feature>
<keyword evidence="4" id="KW-1185">Reference proteome</keyword>
<feature type="region of interest" description="Disordered" evidence="2">
    <location>
        <begin position="435"/>
        <end position="515"/>
    </location>
</feature>
<evidence type="ECO:0000313" key="4">
    <source>
        <dbReference type="Proteomes" id="UP000601435"/>
    </source>
</evidence>
<keyword evidence="1" id="KW-0175">Coiled coil</keyword>
<evidence type="ECO:0000256" key="2">
    <source>
        <dbReference type="SAM" id="MobiDB-lite"/>
    </source>
</evidence>
<reference evidence="3" key="1">
    <citation type="submission" date="2021-02" db="EMBL/GenBank/DDBJ databases">
        <authorList>
            <person name="Dougan E. K."/>
            <person name="Rhodes N."/>
            <person name="Thang M."/>
            <person name="Chan C."/>
        </authorList>
    </citation>
    <scope>NUCLEOTIDE SEQUENCE</scope>
</reference>
<proteinExistence type="predicted"/>
<organism evidence="3 4">
    <name type="scientific">Symbiodinium necroappetens</name>
    <dbReference type="NCBI Taxonomy" id="1628268"/>
    <lineage>
        <taxon>Eukaryota</taxon>
        <taxon>Sar</taxon>
        <taxon>Alveolata</taxon>
        <taxon>Dinophyceae</taxon>
        <taxon>Suessiales</taxon>
        <taxon>Symbiodiniaceae</taxon>
        <taxon>Symbiodinium</taxon>
    </lineage>
</organism>
<evidence type="ECO:0000256" key="1">
    <source>
        <dbReference type="SAM" id="Coils"/>
    </source>
</evidence>
<gene>
    <name evidence="3" type="primary">GLT8D1</name>
    <name evidence="3" type="ORF">SNEC2469_LOCUS15544</name>
</gene>
<protein>
    <submittedName>
        <fullName evidence="3">GLT8D1 protein</fullName>
    </submittedName>
</protein>
<feature type="region of interest" description="Disordered" evidence="2">
    <location>
        <begin position="1"/>
        <end position="93"/>
    </location>
</feature>
<dbReference type="OrthoDB" id="428508at2759"/>